<dbReference type="EMBL" id="MUKV01000005">
    <property type="protein sequence ID" value="OQS42317.1"/>
    <property type="molecule type" value="Genomic_DNA"/>
</dbReference>
<evidence type="ECO:0000313" key="1">
    <source>
        <dbReference type="EMBL" id="OQS42317.1"/>
    </source>
</evidence>
<dbReference type="Proteomes" id="UP000192721">
    <property type="component" value="Unassembled WGS sequence"/>
</dbReference>
<evidence type="ECO:0000313" key="2">
    <source>
        <dbReference type="Proteomes" id="UP000192721"/>
    </source>
</evidence>
<reference evidence="1 2" key="1">
    <citation type="submission" date="2017-02" db="EMBL/GenBank/DDBJ databases">
        <title>Chromobacterium haemolyticum H5244.</title>
        <authorList>
            <person name="Gulvik C.A."/>
        </authorList>
    </citation>
    <scope>NUCLEOTIDE SEQUENCE [LARGE SCALE GENOMIC DNA]</scope>
    <source>
        <strain evidence="1 2">H5244</strain>
    </source>
</reference>
<dbReference type="Pfam" id="PF05772">
    <property type="entry name" value="NinB"/>
    <property type="match status" value="1"/>
</dbReference>
<accession>A0A1W0D5L6</accession>
<gene>
    <name evidence="1" type="ORF">B0T45_05875</name>
</gene>
<name>A0A1W0D5L6_9NEIS</name>
<proteinExistence type="predicted"/>
<dbReference type="InterPro" id="IPR036619">
    <property type="entry name" value="NinB_sf"/>
</dbReference>
<dbReference type="AlphaFoldDB" id="A0A1W0D5L6"/>
<dbReference type="SUPFAM" id="SSF103370">
    <property type="entry name" value="NinB"/>
    <property type="match status" value="1"/>
</dbReference>
<dbReference type="RefSeq" id="WP_081554899.1">
    <property type="nucleotide sequence ID" value="NZ_MUKV01000005.1"/>
</dbReference>
<protein>
    <recommendedName>
        <fullName evidence="3">NinB protein</fullName>
    </recommendedName>
</protein>
<dbReference type="InterPro" id="IPR008711">
    <property type="entry name" value="Recombinase_NinB"/>
</dbReference>
<dbReference type="Gene3D" id="1.10.3790.10">
    <property type="entry name" value="NinB"/>
    <property type="match status" value="1"/>
</dbReference>
<comment type="caution">
    <text evidence="1">The sequence shown here is derived from an EMBL/GenBank/DDBJ whole genome shotgun (WGS) entry which is preliminary data.</text>
</comment>
<sequence length="138" mass="15530">MSKFKRLITSEEDRQRVLAEISMMPLDAVKMVQFGDATRTDMQNAKFHAICGDASKQAKWIGKRLDVPQWKCLFVSGHAIATGLGSEMVPGLEGEFVNIRESTAQMGIKRMASCIEYTQSWCIDSGVRLTAPKWMERI</sequence>
<evidence type="ECO:0008006" key="3">
    <source>
        <dbReference type="Google" id="ProtNLM"/>
    </source>
</evidence>
<organism evidence="1 2">
    <name type="scientific">Chromobacterium haemolyticum</name>
    <dbReference type="NCBI Taxonomy" id="394935"/>
    <lineage>
        <taxon>Bacteria</taxon>
        <taxon>Pseudomonadati</taxon>
        <taxon>Pseudomonadota</taxon>
        <taxon>Betaproteobacteria</taxon>
        <taxon>Neisseriales</taxon>
        <taxon>Chromobacteriaceae</taxon>
        <taxon>Chromobacterium</taxon>
    </lineage>
</organism>